<gene>
    <name evidence="2" type="ORF">EEJ42_15095</name>
</gene>
<proteinExistence type="predicted"/>
<evidence type="ECO:0000313" key="3">
    <source>
        <dbReference type="Proteomes" id="UP000275401"/>
    </source>
</evidence>
<reference evidence="2 3" key="1">
    <citation type="submission" date="2018-11" db="EMBL/GenBank/DDBJ databases">
        <title>The Potential of Streptomyces as Biocontrol Agents against the Tomato grey mould, Botrytis cinerea (Gray mold) Frontiers in Microbiology.</title>
        <authorList>
            <person name="Li D."/>
        </authorList>
    </citation>
    <scope>NUCLEOTIDE SEQUENCE [LARGE SCALE GENOMIC DNA]</scope>
    <source>
        <strain evidence="2 3">NEAU-LD23</strain>
    </source>
</reference>
<evidence type="ECO:0000256" key="1">
    <source>
        <dbReference type="SAM" id="MobiDB-lite"/>
    </source>
</evidence>
<protein>
    <submittedName>
        <fullName evidence="2">Uncharacterized protein</fullName>
    </submittedName>
</protein>
<dbReference type="Proteomes" id="UP000275401">
    <property type="component" value="Unassembled WGS sequence"/>
</dbReference>
<feature type="region of interest" description="Disordered" evidence="1">
    <location>
        <begin position="37"/>
        <end position="80"/>
    </location>
</feature>
<organism evidence="2 3">
    <name type="scientific">Streptomyces botrytidirepellens</name>
    <dbReference type="NCBI Taxonomy" id="2486417"/>
    <lineage>
        <taxon>Bacteria</taxon>
        <taxon>Bacillati</taxon>
        <taxon>Actinomycetota</taxon>
        <taxon>Actinomycetes</taxon>
        <taxon>Kitasatosporales</taxon>
        <taxon>Streptomycetaceae</taxon>
        <taxon>Streptomyces</taxon>
    </lineage>
</organism>
<dbReference type="RefSeq" id="WP_123100464.1">
    <property type="nucleotide sequence ID" value="NZ_RIBZ01000193.1"/>
</dbReference>
<feature type="compositionally biased region" description="Basic and acidic residues" evidence="1">
    <location>
        <begin position="37"/>
        <end position="46"/>
    </location>
</feature>
<name>A0A3M8WCS6_9ACTN</name>
<feature type="region of interest" description="Disordered" evidence="1">
    <location>
        <begin position="1"/>
        <end position="22"/>
    </location>
</feature>
<sequence>MSVIGKEEGIAHGTPRGHRQHIRRQVPVTEECGCLQAKRDEQDAKSAARQAGPTPRAAAQRQWNGGMRGTSRPEANTPVRADCPTEGCGHEAVAEGLSQQRGWVHARVAGSTEPARDYCSGSCAMYGIALAELRISDAA</sequence>
<accession>A0A3M8WCS6</accession>
<keyword evidence="3" id="KW-1185">Reference proteome</keyword>
<dbReference type="AlphaFoldDB" id="A0A3M8WCS6"/>
<comment type="caution">
    <text evidence="2">The sequence shown here is derived from an EMBL/GenBank/DDBJ whole genome shotgun (WGS) entry which is preliminary data.</text>
</comment>
<feature type="compositionally biased region" description="Basic and acidic residues" evidence="1">
    <location>
        <begin position="1"/>
        <end position="10"/>
    </location>
</feature>
<dbReference type="EMBL" id="RIBZ01000193">
    <property type="protein sequence ID" value="RNG26375.1"/>
    <property type="molecule type" value="Genomic_DNA"/>
</dbReference>
<evidence type="ECO:0000313" key="2">
    <source>
        <dbReference type="EMBL" id="RNG26375.1"/>
    </source>
</evidence>